<evidence type="ECO:0000313" key="1">
    <source>
        <dbReference type="EMBL" id="MDQ0229446.1"/>
    </source>
</evidence>
<dbReference type="InterPro" id="IPR025072">
    <property type="entry name" value="Fur_reg_FbpA"/>
</dbReference>
<evidence type="ECO:0008006" key="3">
    <source>
        <dbReference type="Google" id="ProtNLM"/>
    </source>
</evidence>
<gene>
    <name evidence="1" type="ORF">J2S19_000697</name>
</gene>
<protein>
    <recommendedName>
        <fullName evidence="3">Fur-regulated basic protein FbpA</fullName>
    </recommendedName>
</protein>
<evidence type="ECO:0000313" key="2">
    <source>
        <dbReference type="Proteomes" id="UP001234495"/>
    </source>
</evidence>
<name>A0ABT9ZCB5_9BACI</name>
<dbReference type="RefSeq" id="WP_307337154.1">
    <property type="nucleotide sequence ID" value="NZ_JAUSUD010000002.1"/>
</dbReference>
<dbReference type="Pfam" id="PF13076">
    <property type="entry name" value="Fur_reg_FbpA"/>
    <property type="match status" value="1"/>
</dbReference>
<proteinExistence type="predicted"/>
<dbReference type="Proteomes" id="UP001234495">
    <property type="component" value="Unassembled WGS sequence"/>
</dbReference>
<comment type="caution">
    <text evidence="1">The sequence shown here is derived from an EMBL/GenBank/DDBJ whole genome shotgun (WGS) entry which is preliminary data.</text>
</comment>
<sequence>MSKMLQNALEEQRNYYSQKLLAIGVYNQQVLNQMTLTELKEEYQYFYHTKTQKKVREPKVKKQN</sequence>
<dbReference type="EMBL" id="JAUSUD010000002">
    <property type="protein sequence ID" value="MDQ0229446.1"/>
    <property type="molecule type" value="Genomic_DNA"/>
</dbReference>
<accession>A0ABT9ZCB5</accession>
<reference evidence="1 2" key="1">
    <citation type="submission" date="2023-07" db="EMBL/GenBank/DDBJ databases">
        <title>Genomic Encyclopedia of Type Strains, Phase IV (KMG-IV): sequencing the most valuable type-strain genomes for metagenomic binning, comparative biology and taxonomic classification.</title>
        <authorList>
            <person name="Goeker M."/>
        </authorList>
    </citation>
    <scope>NUCLEOTIDE SEQUENCE [LARGE SCALE GENOMIC DNA]</scope>
    <source>
        <strain evidence="1 2">DSM 29005</strain>
    </source>
</reference>
<keyword evidence="2" id="KW-1185">Reference proteome</keyword>
<organism evidence="1 2">
    <name type="scientific">Metabacillus malikii</name>
    <dbReference type="NCBI Taxonomy" id="1504265"/>
    <lineage>
        <taxon>Bacteria</taxon>
        <taxon>Bacillati</taxon>
        <taxon>Bacillota</taxon>
        <taxon>Bacilli</taxon>
        <taxon>Bacillales</taxon>
        <taxon>Bacillaceae</taxon>
        <taxon>Metabacillus</taxon>
    </lineage>
</organism>